<keyword evidence="5" id="KW-0670">Pyruvate</keyword>
<keyword evidence="3 4" id="KW-0663">Pyridoxal phosphate</keyword>
<dbReference type="GO" id="GO:0030170">
    <property type="term" value="F:pyridoxal phosphate binding"/>
    <property type="evidence" value="ECO:0007669"/>
    <property type="project" value="InterPro"/>
</dbReference>
<evidence type="ECO:0000256" key="4">
    <source>
        <dbReference type="RuleBase" id="RU003560"/>
    </source>
</evidence>
<reference evidence="5 6" key="1">
    <citation type="submission" date="2017-09" db="EMBL/GenBank/DDBJ databases">
        <authorList>
            <person name="Ehlers B."/>
            <person name="Leendertz F.H."/>
        </authorList>
    </citation>
    <scope>NUCLEOTIDE SEQUENCE [LARGE SCALE GENOMIC DNA]</scope>
    <source>
        <strain evidence="5 6">CGMCC 4.7095</strain>
    </source>
</reference>
<dbReference type="CDD" id="cd00610">
    <property type="entry name" value="OAT_like"/>
    <property type="match status" value="1"/>
</dbReference>
<evidence type="ECO:0000256" key="3">
    <source>
        <dbReference type="ARBA" id="ARBA00022898"/>
    </source>
</evidence>
<dbReference type="PANTHER" id="PTHR45688">
    <property type="match status" value="1"/>
</dbReference>
<dbReference type="PROSITE" id="PS00600">
    <property type="entry name" value="AA_TRANSFER_CLASS_3"/>
    <property type="match status" value="1"/>
</dbReference>
<dbReference type="InterPro" id="IPR015422">
    <property type="entry name" value="PyrdxlP-dep_Trfase_small"/>
</dbReference>
<dbReference type="AlphaFoldDB" id="A0A286DW04"/>
<dbReference type="InterPro" id="IPR015421">
    <property type="entry name" value="PyrdxlP-dep_Trfase_major"/>
</dbReference>
<dbReference type="GO" id="GO:0008483">
    <property type="term" value="F:transaminase activity"/>
    <property type="evidence" value="ECO:0007669"/>
    <property type="project" value="InterPro"/>
</dbReference>
<dbReference type="Gene3D" id="3.90.1150.10">
    <property type="entry name" value="Aspartate Aminotransferase, domain 1"/>
    <property type="match status" value="1"/>
</dbReference>
<name>A0A286DW04_9ACTN</name>
<evidence type="ECO:0000256" key="1">
    <source>
        <dbReference type="ARBA" id="ARBA00001933"/>
    </source>
</evidence>
<gene>
    <name evidence="5" type="ORF">SAMN06297387_1085</name>
</gene>
<protein>
    <submittedName>
        <fullName evidence="5">2,2-dialkylglycine decarboxylase (Pyruvate)</fullName>
    </submittedName>
</protein>
<dbReference type="EMBL" id="OCNE01000008">
    <property type="protein sequence ID" value="SOD62842.1"/>
    <property type="molecule type" value="Genomic_DNA"/>
</dbReference>
<dbReference type="InterPro" id="IPR015424">
    <property type="entry name" value="PyrdxlP-dep_Trfase"/>
</dbReference>
<keyword evidence="6" id="KW-1185">Reference proteome</keyword>
<dbReference type="PIRSF" id="PIRSF000521">
    <property type="entry name" value="Transaminase_4ab_Lys_Orn"/>
    <property type="match status" value="1"/>
</dbReference>
<dbReference type="InterPro" id="IPR005814">
    <property type="entry name" value="Aminotrans_3"/>
</dbReference>
<comment type="similarity">
    <text evidence="2 4">Belongs to the class-III pyridoxal-phosphate-dependent aminotransferase family.</text>
</comment>
<proteinExistence type="inferred from homology"/>
<evidence type="ECO:0000313" key="6">
    <source>
        <dbReference type="Proteomes" id="UP000219072"/>
    </source>
</evidence>
<dbReference type="Pfam" id="PF00202">
    <property type="entry name" value="Aminotran_3"/>
    <property type="match status" value="1"/>
</dbReference>
<dbReference type="OrthoDB" id="9801834at2"/>
<dbReference type="FunFam" id="3.40.640.10:FF:000004">
    <property type="entry name" value="Acetylornithine aminotransferase"/>
    <property type="match status" value="1"/>
</dbReference>
<dbReference type="RefSeq" id="WP_097231343.1">
    <property type="nucleotide sequence ID" value="NZ_OCNE01000008.1"/>
</dbReference>
<sequence>METDDTFWDGVARHLVHYGASFTPRIIERAAGSHVYDSEGRAILDFTSGQMSAVLGHGHPAVVRAVSESVATLDHLFSGMLSRPVVELARRLAGTLPDPLEKTLLLTTGAEANEAALKMAKLATGRYEIVSFDRSWHGMTSGAAAATYSAGRRGYGPTVPGNLTLPTPNAYRSPFRHPDGSHDWETELAHGFAAVDQQSTGSLAACLVEPILSSGGIVELPPGYLARLKELCEARGMLLIVDEAQTGVGRTGHMYAIERDGVVPDILTLSKTLGAGLPVAAVVTSAAVEEVCRERGFLFFTTHVSDPLAASVGLTVLDVVEREGLVARAALLGGTLRTRLLELRDTFEVVGDVRGRGLLQGIELVTDKESRTPADALGQAVTAACLERGLHVNIVQLPGMGGIFRIAPPLTVGEDELHLGVDILADSLKAVLAAGP</sequence>
<evidence type="ECO:0000313" key="5">
    <source>
        <dbReference type="EMBL" id="SOD62842.1"/>
    </source>
</evidence>
<accession>A0A286DW04</accession>
<evidence type="ECO:0000256" key="2">
    <source>
        <dbReference type="ARBA" id="ARBA00008954"/>
    </source>
</evidence>
<dbReference type="Proteomes" id="UP000219072">
    <property type="component" value="Unassembled WGS sequence"/>
</dbReference>
<dbReference type="InterPro" id="IPR049704">
    <property type="entry name" value="Aminotrans_3_PPA_site"/>
</dbReference>
<organism evidence="5 6">
    <name type="scientific">Streptomyces zhaozhouensis</name>
    <dbReference type="NCBI Taxonomy" id="1300267"/>
    <lineage>
        <taxon>Bacteria</taxon>
        <taxon>Bacillati</taxon>
        <taxon>Actinomycetota</taxon>
        <taxon>Actinomycetes</taxon>
        <taxon>Kitasatosporales</taxon>
        <taxon>Streptomycetaceae</taxon>
        <taxon>Streptomyces</taxon>
    </lineage>
</organism>
<dbReference type="SUPFAM" id="SSF53383">
    <property type="entry name" value="PLP-dependent transferases"/>
    <property type="match status" value="1"/>
</dbReference>
<dbReference type="PANTHER" id="PTHR45688:SF13">
    <property type="entry name" value="ALANINE--GLYOXYLATE AMINOTRANSFERASE 2-LIKE"/>
    <property type="match status" value="1"/>
</dbReference>
<comment type="cofactor">
    <cofactor evidence="1">
        <name>pyridoxal 5'-phosphate</name>
        <dbReference type="ChEBI" id="CHEBI:597326"/>
    </cofactor>
</comment>
<dbReference type="Gene3D" id="3.40.640.10">
    <property type="entry name" value="Type I PLP-dependent aspartate aminotransferase-like (Major domain)"/>
    <property type="match status" value="1"/>
</dbReference>